<comment type="caution">
    <text evidence="1">The sequence shown here is derived from an EMBL/GenBank/DDBJ whole genome shotgun (WGS) entry which is preliminary data.</text>
</comment>
<proteinExistence type="predicted"/>
<evidence type="ECO:0000313" key="1">
    <source>
        <dbReference type="EMBL" id="OHA65177.1"/>
    </source>
</evidence>
<dbReference type="AlphaFoldDB" id="A0A1G2QXK4"/>
<reference evidence="1 2" key="1">
    <citation type="journal article" date="2016" name="Nat. Commun.">
        <title>Thousands of microbial genomes shed light on interconnected biogeochemical processes in an aquifer system.</title>
        <authorList>
            <person name="Anantharaman K."/>
            <person name="Brown C.T."/>
            <person name="Hug L.A."/>
            <person name="Sharon I."/>
            <person name="Castelle C.J."/>
            <person name="Probst A.J."/>
            <person name="Thomas B.C."/>
            <person name="Singh A."/>
            <person name="Wilkins M.J."/>
            <person name="Karaoz U."/>
            <person name="Brodie E.L."/>
            <person name="Williams K.H."/>
            <person name="Hubbard S.S."/>
            <person name="Banfield J.F."/>
        </authorList>
    </citation>
    <scope>NUCLEOTIDE SEQUENCE [LARGE SCALE GENOMIC DNA]</scope>
</reference>
<name>A0A1G2QXK4_9BACT</name>
<dbReference type="EMBL" id="MHTT01000016">
    <property type="protein sequence ID" value="OHA65177.1"/>
    <property type="molecule type" value="Genomic_DNA"/>
</dbReference>
<organism evidence="1 2">
    <name type="scientific">Candidatus Wildermuthbacteria bacterium RIFCSPHIGHO2_01_FULL_49_22b</name>
    <dbReference type="NCBI Taxonomy" id="1802448"/>
    <lineage>
        <taxon>Bacteria</taxon>
        <taxon>Candidatus Wildermuthiibacteriota</taxon>
    </lineage>
</organism>
<evidence type="ECO:0000313" key="2">
    <source>
        <dbReference type="Proteomes" id="UP000178065"/>
    </source>
</evidence>
<protein>
    <submittedName>
        <fullName evidence="1">Uncharacterized protein</fullName>
    </submittedName>
</protein>
<sequence length="119" mass="13575">MIQGASALGLAPTIINFLNSGDRATGIVRKAAYDYYDFRDVISAKGIKMLSEKNFGDGAILLIYASPHSRAIEFYNSHPQLTDAKYQAYQPLRDAQQPKLRTYQFEDNKWQLIEREDIK</sequence>
<dbReference type="Proteomes" id="UP000178065">
    <property type="component" value="Unassembled WGS sequence"/>
</dbReference>
<dbReference type="STRING" id="1802448.A2672_00825"/>
<gene>
    <name evidence="1" type="ORF">A2672_00825</name>
</gene>
<accession>A0A1G2QXK4</accession>